<accession>Q00T78</accession>
<dbReference type="EMBL" id="CAID01000017">
    <property type="protein sequence ID" value="CAL57938.1"/>
    <property type="molecule type" value="Genomic_DNA"/>
</dbReference>
<accession>A0A454XJK6</accession>
<dbReference type="GO" id="GO:0006629">
    <property type="term" value="P:lipid metabolic process"/>
    <property type="evidence" value="ECO:0007669"/>
    <property type="project" value="InterPro"/>
</dbReference>
<keyword evidence="1" id="KW-0812">Transmembrane</keyword>
<gene>
    <name evidence="4" type="ORF">BE221DRAFT_13972</name>
    <name evidence="3" type="ORF">OT_ostta17g01930</name>
</gene>
<dbReference type="CDD" id="cd03507">
    <property type="entry name" value="Delta12-FADS-like"/>
    <property type="match status" value="1"/>
</dbReference>
<dbReference type="RefSeq" id="XP_003083971.1">
    <property type="nucleotide sequence ID" value="XM_003083923.1"/>
</dbReference>
<organism evidence="3 5">
    <name type="scientific">Ostreococcus tauri</name>
    <name type="common">Marine green alga</name>
    <dbReference type="NCBI Taxonomy" id="70448"/>
    <lineage>
        <taxon>Eukaryota</taxon>
        <taxon>Viridiplantae</taxon>
        <taxon>Chlorophyta</taxon>
        <taxon>Mamiellophyceae</taxon>
        <taxon>Mamiellales</taxon>
        <taxon>Bathycoccaceae</taxon>
        <taxon>Ostreococcus</taxon>
    </lineage>
</organism>
<keyword evidence="5" id="KW-1185">Reference proteome</keyword>
<dbReference type="Proteomes" id="UP000195557">
    <property type="component" value="Unassembled WGS sequence"/>
</dbReference>
<keyword evidence="1" id="KW-1133">Transmembrane helix</keyword>
<dbReference type="InterPro" id="IPR005804">
    <property type="entry name" value="FA_desaturase_dom"/>
</dbReference>
<dbReference type="PANTHER" id="PTHR32100">
    <property type="entry name" value="OMEGA-6 FATTY ACID DESATURASE, CHLOROPLASTIC"/>
    <property type="match status" value="1"/>
</dbReference>
<feature type="transmembrane region" description="Helical" evidence="1">
    <location>
        <begin position="309"/>
        <end position="330"/>
    </location>
</feature>
<reference evidence="3 5" key="1">
    <citation type="journal article" date="2006" name="Proc. Natl. Acad. Sci. U.S.A.">
        <title>Genome analysis of the smallest free-living eukaryote Ostreococcus tauri unveils many unique features.</title>
        <authorList>
            <person name="Derelle E."/>
            <person name="Ferraz C."/>
            <person name="Rombauts S."/>
            <person name="Rouze P."/>
            <person name="Worden A.Z."/>
            <person name="Robbens S."/>
            <person name="Partensky F."/>
            <person name="Degroeve S."/>
            <person name="Echeynie S."/>
            <person name="Cooke R."/>
            <person name="Saeys Y."/>
            <person name="Wuyts J."/>
            <person name="Jabbari K."/>
            <person name="Bowler C."/>
            <person name="Panaud O."/>
            <person name="Piegu B."/>
            <person name="Ball S.G."/>
            <person name="Ral J.-P."/>
            <person name="Bouget F.-Y."/>
            <person name="Piganeau G."/>
            <person name="De Baets B."/>
            <person name="Picard A."/>
            <person name="Delseny M."/>
            <person name="Demaille J."/>
            <person name="Van de Peer Y."/>
            <person name="Moreau H."/>
        </authorList>
    </citation>
    <scope>NUCLEOTIDE SEQUENCE [LARGE SCALE GENOMIC DNA]</scope>
    <source>
        <strain evidence="3 5">OTTH0595</strain>
    </source>
</reference>
<dbReference type="GeneID" id="9838104"/>
<dbReference type="Proteomes" id="UP000009170">
    <property type="component" value="Unassembled WGS sequence"/>
</dbReference>
<dbReference type="FunCoup" id="Q00T78">
    <property type="interactions" value="94"/>
</dbReference>
<dbReference type="InParanoid" id="Q00T78"/>
<reference evidence="3" key="2">
    <citation type="journal article" date="2014" name="BMC Genomics">
        <title>An improved genome of the model marine alga Ostreococcus tauri unfolds by assessing Illumina de novo assemblies.</title>
        <authorList>
            <person name="Blanc-Mathieu R."/>
            <person name="Verhelst B."/>
            <person name="Derelle E."/>
            <person name="Rombauts S."/>
            <person name="Bouget F.Y."/>
            <person name="Carre I."/>
            <person name="Chateau A."/>
            <person name="Eyre-Walker A."/>
            <person name="Grimsley N."/>
            <person name="Moreau H."/>
            <person name="Piegu B."/>
            <person name="Rivals E."/>
            <person name="Schackwitz W."/>
            <person name="Van de Peer Y."/>
            <person name="Piganeau G."/>
        </authorList>
    </citation>
    <scope>NUCLEOTIDE SEQUENCE</scope>
    <source>
        <strain evidence="3">RCC4221</strain>
    </source>
</reference>
<evidence type="ECO:0000259" key="2">
    <source>
        <dbReference type="Pfam" id="PF00487"/>
    </source>
</evidence>
<dbReference type="OMA" id="WIAYAFV"/>
<keyword evidence="1" id="KW-0472">Membrane</keyword>
<dbReference type="GO" id="GO:0016491">
    <property type="term" value="F:oxidoreductase activity"/>
    <property type="evidence" value="ECO:0007669"/>
    <property type="project" value="InterPro"/>
</dbReference>
<dbReference type="KEGG" id="ota:OT_ostta17g01930"/>
<dbReference type="InterPro" id="IPR012171">
    <property type="entry name" value="Fatty_acid_desaturase"/>
</dbReference>
<feature type="transmembrane region" description="Helical" evidence="1">
    <location>
        <begin position="102"/>
        <end position="123"/>
    </location>
</feature>
<reference evidence="4" key="3">
    <citation type="submission" date="2017-04" db="EMBL/GenBank/DDBJ databases">
        <title>Population genomics of picophytoplankton unveils novel chromosome hypervariability.</title>
        <authorList>
            <consortium name="DOE Joint Genome Institute"/>
            <person name="Blanc-Mathieu R."/>
            <person name="Krasovec M."/>
            <person name="Hebrard M."/>
            <person name="Yau S."/>
            <person name="Desgranges E."/>
            <person name="Martin J."/>
            <person name="Schackwitz W."/>
            <person name="Kuo A."/>
            <person name="Salin G."/>
            <person name="Donnadieu C."/>
            <person name="Desdevises Y."/>
            <person name="Sanchez-Ferandin S."/>
            <person name="Moreau H."/>
            <person name="Rivals E."/>
            <person name="Grigoriev I.V."/>
            <person name="Grimsley N."/>
            <person name="Eyre-Walker A."/>
            <person name="Piganeau G."/>
        </authorList>
    </citation>
    <scope>NUCLEOTIDE SEQUENCE [LARGE SCALE GENOMIC DNA]</scope>
    <source>
        <strain evidence="4">RCC 1115</strain>
    </source>
</reference>
<evidence type="ECO:0000313" key="3">
    <source>
        <dbReference type="EMBL" id="CAL57938.1"/>
    </source>
</evidence>
<proteinExistence type="predicted"/>
<name>Q00T78_OSTTA</name>
<dbReference type="OrthoDB" id="1461976at2759"/>
<accession>A0A1Y5I7E0</accession>
<dbReference type="Pfam" id="PF00487">
    <property type="entry name" value="FA_desaturase"/>
    <property type="match status" value="1"/>
</dbReference>
<evidence type="ECO:0000313" key="5">
    <source>
        <dbReference type="Proteomes" id="UP000009170"/>
    </source>
</evidence>
<feature type="domain" description="Fatty acid desaturase" evidence="2">
    <location>
        <begin position="128"/>
        <end position="404"/>
    </location>
</feature>
<evidence type="ECO:0000313" key="4">
    <source>
        <dbReference type="EMBL" id="OUS45469.1"/>
    </source>
</evidence>
<dbReference type="AlphaFoldDB" id="Q00T78"/>
<feature type="transmembrane region" description="Helical" evidence="1">
    <location>
        <begin position="129"/>
        <end position="151"/>
    </location>
</feature>
<evidence type="ECO:0000256" key="1">
    <source>
        <dbReference type="SAM" id="Phobius"/>
    </source>
</evidence>
<sequence>MIARVALPTRASPRCARGEGKIARHADVQRPGICFARARARGAVVEASDGATQLYDVTAHEQLEGGLRGAALNAKAKQFPSMQEVLRNIPSECFERDTLKSLAYAAVSTAITVGCGALAYAFLPLKASWWPAWVAYAFVTGTAATGCWVAAHECGHGAFSDNKTLQDAVGYVLHSLLLVPYFSWQRSHAVHHSRTNHVLEGETHVPARLGTEDANVVFKLRELIGEGPFTFFNLVGVFALGWPIYLLTGASGGPVRGNTNHFLPFMGEKGKHALFPGKWAKKVWQSDIGVVAVLGALAAWAAHSGIATVMALYVGPYMVTNFWLVLYTWLQHTDVDVPHFEGDDWNLVKGAFMTIDRPYGPVFDFLHHRIGSTHVAHHINHTIPHYKAQMATDALKEAYPDLYLYDPTPIATATWRVGSKCIAVVKKGDEWVFTDKQLPVAA</sequence>
<protein>
    <submittedName>
        <fullName evidence="4">Delta 12 fatty acid desaturase</fullName>
    </submittedName>
    <submittedName>
        <fullName evidence="3">Fatty acid desaturase, type 1</fullName>
    </submittedName>
</protein>
<dbReference type="STRING" id="70448.Q00T78"/>
<dbReference type="EMBL" id="KZ155790">
    <property type="protein sequence ID" value="OUS45469.1"/>
    <property type="molecule type" value="Genomic_DNA"/>
</dbReference>
<feature type="transmembrane region" description="Helical" evidence="1">
    <location>
        <begin position="229"/>
        <end position="248"/>
    </location>
</feature>